<evidence type="ECO:0000256" key="1">
    <source>
        <dbReference type="SAM" id="MobiDB-lite"/>
    </source>
</evidence>
<keyword evidence="3" id="KW-1185">Reference proteome</keyword>
<proteinExistence type="predicted"/>
<accession>A0A8K0SA06</accession>
<feature type="region of interest" description="Disordered" evidence="1">
    <location>
        <begin position="301"/>
        <end position="378"/>
    </location>
</feature>
<sequence length="418" mass="46796">MFNFFGLRRQQAHTTRGVGHTNREFGQMEDAINRIAQESVQSEEDTVLVGTRPDHPDRSSPSKSPVLPQEQSACQSQTTSGAPRLPTSESRTAEEVASGTAAFRSLPPSYQDVTNPRLWKVTLKFSTGDLFQGDHPVVDAETGWLGSLVIRTADIVGLMQEGLFLSQENVKVQESYVTPTYSQVSKVWCWDRYFTLVDPKWSGKMLVRAKNSRVPSKFRIEHLTADHVYTAEVVDAVKTNNWYYNFKRDAPESNANYILEDMTMEGLWPWPRKDLESEGGTEEEDGNLVCHYKPTPRCHHYYPSPEDRTTTTTSPTQPSSSRSPSSLHVSGAVRRRVGFLNDLDNQRPNPRAVGNSDSEQGLPSAGSGASPEREDKPIDEGVEIYVGVVGLGNGDGDRLYHYHHYHTPSFFWSIALSI</sequence>
<gene>
    <name evidence="2" type="ORF">BKA59DRAFT_550830</name>
</gene>
<evidence type="ECO:0000313" key="2">
    <source>
        <dbReference type="EMBL" id="KAH7262509.1"/>
    </source>
</evidence>
<feature type="compositionally biased region" description="Polar residues" evidence="1">
    <location>
        <begin position="61"/>
        <end position="81"/>
    </location>
</feature>
<name>A0A8K0SA06_9HYPO</name>
<feature type="region of interest" description="Disordered" evidence="1">
    <location>
        <begin position="38"/>
        <end position="100"/>
    </location>
</feature>
<reference evidence="2" key="1">
    <citation type="journal article" date="2021" name="Nat. Commun.">
        <title>Genetic determinants of endophytism in the Arabidopsis root mycobiome.</title>
        <authorList>
            <person name="Mesny F."/>
            <person name="Miyauchi S."/>
            <person name="Thiergart T."/>
            <person name="Pickel B."/>
            <person name="Atanasova L."/>
            <person name="Karlsson M."/>
            <person name="Huettel B."/>
            <person name="Barry K.W."/>
            <person name="Haridas S."/>
            <person name="Chen C."/>
            <person name="Bauer D."/>
            <person name="Andreopoulos W."/>
            <person name="Pangilinan J."/>
            <person name="LaButti K."/>
            <person name="Riley R."/>
            <person name="Lipzen A."/>
            <person name="Clum A."/>
            <person name="Drula E."/>
            <person name="Henrissat B."/>
            <person name="Kohler A."/>
            <person name="Grigoriev I.V."/>
            <person name="Martin F.M."/>
            <person name="Hacquard S."/>
        </authorList>
    </citation>
    <scope>NUCLEOTIDE SEQUENCE</scope>
    <source>
        <strain evidence="2">MPI-SDFR-AT-0068</strain>
    </source>
</reference>
<dbReference type="EMBL" id="JAGPXF010000001">
    <property type="protein sequence ID" value="KAH7262509.1"/>
    <property type="molecule type" value="Genomic_DNA"/>
</dbReference>
<comment type="caution">
    <text evidence="2">The sequence shown here is derived from an EMBL/GenBank/DDBJ whole genome shotgun (WGS) entry which is preliminary data.</text>
</comment>
<feature type="compositionally biased region" description="Low complexity" evidence="1">
    <location>
        <begin position="310"/>
        <end position="326"/>
    </location>
</feature>
<evidence type="ECO:0000313" key="3">
    <source>
        <dbReference type="Proteomes" id="UP000813427"/>
    </source>
</evidence>
<dbReference type="Proteomes" id="UP000813427">
    <property type="component" value="Unassembled WGS sequence"/>
</dbReference>
<dbReference type="OrthoDB" id="4589291at2759"/>
<protein>
    <submittedName>
        <fullName evidence="2">Uncharacterized protein</fullName>
    </submittedName>
</protein>
<dbReference type="AlphaFoldDB" id="A0A8K0SA06"/>
<organism evidence="2 3">
    <name type="scientific">Fusarium tricinctum</name>
    <dbReference type="NCBI Taxonomy" id="61284"/>
    <lineage>
        <taxon>Eukaryota</taxon>
        <taxon>Fungi</taxon>
        <taxon>Dikarya</taxon>
        <taxon>Ascomycota</taxon>
        <taxon>Pezizomycotina</taxon>
        <taxon>Sordariomycetes</taxon>
        <taxon>Hypocreomycetidae</taxon>
        <taxon>Hypocreales</taxon>
        <taxon>Nectriaceae</taxon>
        <taxon>Fusarium</taxon>
        <taxon>Fusarium tricinctum species complex</taxon>
    </lineage>
</organism>